<proteinExistence type="predicted"/>
<gene>
    <name evidence="1" type="ORF">CPAV1605_976</name>
</gene>
<accession>A0A5E8CJ30</accession>
<organism evidence="1">
    <name type="scientific">seawater metagenome</name>
    <dbReference type="NCBI Taxonomy" id="1561972"/>
    <lineage>
        <taxon>unclassified sequences</taxon>
        <taxon>metagenomes</taxon>
        <taxon>ecological metagenomes</taxon>
    </lineage>
</organism>
<name>A0A5E8CJ30_9ZZZZ</name>
<dbReference type="AlphaFoldDB" id="A0A5E8CJ30"/>
<dbReference type="EMBL" id="CABVLZ010000004">
    <property type="protein sequence ID" value="VVU95251.1"/>
    <property type="molecule type" value="Genomic_DNA"/>
</dbReference>
<protein>
    <submittedName>
        <fullName evidence="1">Uncharacterized protein</fullName>
    </submittedName>
</protein>
<evidence type="ECO:0000313" key="1">
    <source>
        <dbReference type="EMBL" id="VVU95251.1"/>
    </source>
</evidence>
<reference evidence="1" key="1">
    <citation type="submission" date="2019-09" db="EMBL/GenBank/DDBJ databases">
        <authorList>
            <person name="Needham M D."/>
        </authorList>
    </citation>
    <scope>NUCLEOTIDE SEQUENCE</scope>
</reference>
<sequence length="338" mass="40097">MPTKIINLSGGRTVDEKVLIDQELIGSRMQRLWYLEQEEKLEILDFIKLSNPHLENNISKHKGNLILANGCTHISTSLFHLFKDEIFYVDKNIILHTFKRFIKMYNLKTTTNKDEATIEYKVIPHNPSRDTNMNPIGKKIKIILYDFYYNSDVFIDEPCKIPEDVMNNHTVIFYQSYSATLFHQNGEHDRIAWLITNNNELIYRLNNILYLHSCGLGRKGKESFLNLCKFYNNNQRKLSHDLEYNKDILLNNKKKFWDLLKNIDKNIQLLDKNLNSIDKEEFLKDRIPFIIAKLEEENLHDTLLDNNILSLPGYEFIQDESDLKPENYVRLYFIEELK</sequence>